<dbReference type="SUPFAM" id="SSF54211">
    <property type="entry name" value="Ribosomal protein S5 domain 2-like"/>
    <property type="match status" value="1"/>
</dbReference>
<dbReference type="Gene3D" id="3.30.70.890">
    <property type="entry name" value="GHMP kinase, C-terminal domain"/>
    <property type="match status" value="1"/>
</dbReference>
<organism evidence="6 7">
    <name type="scientific">Psittacicella hinzii</name>
    <dbReference type="NCBI Taxonomy" id="2028575"/>
    <lineage>
        <taxon>Bacteria</taxon>
        <taxon>Pseudomonadati</taxon>
        <taxon>Pseudomonadota</taxon>
        <taxon>Gammaproteobacteria</taxon>
        <taxon>Pasteurellales</taxon>
        <taxon>Psittacicellaceae</taxon>
        <taxon>Psittacicella</taxon>
    </lineage>
</organism>
<dbReference type="Proteomes" id="UP000265691">
    <property type="component" value="Unassembled WGS sequence"/>
</dbReference>
<dbReference type="InterPro" id="IPR020568">
    <property type="entry name" value="Ribosomal_Su5_D2-typ_SF"/>
</dbReference>
<dbReference type="InterPro" id="IPR036554">
    <property type="entry name" value="GHMP_kinase_C_sf"/>
</dbReference>
<comment type="caution">
    <text evidence="6">The sequence shown here is derived from an EMBL/GenBank/DDBJ whole genome shotgun (WGS) entry which is preliminary data.</text>
</comment>
<dbReference type="Pfam" id="PF00288">
    <property type="entry name" value="GHMP_kinases_N"/>
    <property type="match status" value="1"/>
</dbReference>
<proteinExistence type="predicted"/>
<evidence type="ECO:0000313" key="7">
    <source>
        <dbReference type="Proteomes" id="UP000265691"/>
    </source>
</evidence>
<dbReference type="PANTHER" id="PTHR43527:SF2">
    <property type="entry name" value="4-DIPHOSPHOCYTIDYL-2-C-METHYL-D-ERYTHRITOL KINASE, CHLOROPLASTIC"/>
    <property type="match status" value="1"/>
</dbReference>
<evidence type="ECO:0000259" key="5">
    <source>
        <dbReference type="Pfam" id="PF00288"/>
    </source>
</evidence>
<evidence type="ECO:0000256" key="3">
    <source>
        <dbReference type="ARBA" id="ARBA00022777"/>
    </source>
</evidence>
<dbReference type="AlphaFoldDB" id="A0A3A1XZE7"/>
<evidence type="ECO:0000256" key="1">
    <source>
        <dbReference type="ARBA" id="ARBA00022679"/>
    </source>
</evidence>
<dbReference type="SUPFAM" id="SSF55060">
    <property type="entry name" value="GHMP Kinase, C-terminal domain"/>
    <property type="match status" value="1"/>
</dbReference>
<dbReference type="GO" id="GO:0005524">
    <property type="term" value="F:ATP binding"/>
    <property type="evidence" value="ECO:0007669"/>
    <property type="project" value="UniProtKB-KW"/>
</dbReference>
<dbReference type="GO" id="GO:0050515">
    <property type="term" value="F:4-(cytidine 5'-diphospho)-2-C-methyl-D-erythritol kinase activity"/>
    <property type="evidence" value="ECO:0007669"/>
    <property type="project" value="TreeGrafter"/>
</dbReference>
<keyword evidence="1" id="KW-0808">Transferase</keyword>
<dbReference type="Gene3D" id="3.30.230.10">
    <property type="match status" value="1"/>
</dbReference>
<dbReference type="RefSeq" id="WP_119525603.1">
    <property type="nucleotide sequence ID" value="NZ_NRHC01000097.1"/>
</dbReference>
<keyword evidence="2" id="KW-0547">Nucleotide-binding</keyword>
<dbReference type="InterPro" id="IPR014721">
    <property type="entry name" value="Ribsml_uS5_D2-typ_fold_subgr"/>
</dbReference>
<keyword evidence="3" id="KW-0418">Kinase</keyword>
<reference evidence="6 7" key="1">
    <citation type="submission" date="2017-08" db="EMBL/GenBank/DDBJ databases">
        <title>Reclassification of Bisgaard taxon 37 and 44.</title>
        <authorList>
            <person name="Christensen H."/>
        </authorList>
    </citation>
    <scope>NUCLEOTIDE SEQUENCE [LARGE SCALE GENOMIC DNA]</scope>
    <source>
        <strain evidence="6 7">B96_3</strain>
    </source>
</reference>
<protein>
    <recommendedName>
        <fullName evidence="5">GHMP kinase N-terminal domain-containing protein</fullName>
    </recommendedName>
</protein>
<keyword evidence="4" id="KW-0067">ATP-binding</keyword>
<feature type="domain" description="GHMP kinase N-terminal" evidence="5">
    <location>
        <begin position="116"/>
        <end position="175"/>
    </location>
</feature>
<evidence type="ECO:0000313" key="6">
    <source>
        <dbReference type="EMBL" id="RIY31363.1"/>
    </source>
</evidence>
<sequence>MKESYVINSPAKLNLLLNVDGKCSNGYHAISTYFKILPQISDYLLVTWEQIADPSTMPANLKEAGKIFLENLEINGFDNIASKEENLIYKAIYQLVNSPELLSTCELEHIKRFASYKLVVNVDKRIPVQGGLGGGSSNGSAILKAVAHRFFPLLTPSNLVSIAQRVGADCSIFVYAKSSLAYRIGDLLFTPQYKEFYLIFDQLFRYVERAEQELARNGYDLTDPLSFYDYGSREFKISENTAFVHQLLLILLDLTRLLIEAVNRNPNIIPDQALDYISLAKHLEQKYSSWLDGYFLVFTSDYKVNTKEAFNNLSSEVAQLHDEDVEFYKQISLQSWTNMLSDFTLDVNGNEKNVNSFAAYFFSSNPLINNLKEKFSNNLQLTGTGATCYVYVPRSETLLNWYLRKFKDFCLTNEQAAEKNLQMYKIDTLTSKIEIWSA</sequence>
<dbReference type="OrthoDB" id="9809438at2"/>
<dbReference type="EMBL" id="NRHC01000097">
    <property type="protein sequence ID" value="RIY31363.1"/>
    <property type="molecule type" value="Genomic_DNA"/>
</dbReference>
<accession>A0A3A1XZE7</accession>
<evidence type="ECO:0000256" key="4">
    <source>
        <dbReference type="ARBA" id="ARBA00022840"/>
    </source>
</evidence>
<dbReference type="InterPro" id="IPR006204">
    <property type="entry name" value="GHMP_kinase_N_dom"/>
</dbReference>
<name>A0A3A1XZE7_9GAMM</name>
<gene>
    <name evidence="6" type="ORF">CKF54_06775</name>
</gene>
<dbReference type="PANTHER" id="PTHR43527">
    <property type="entry name" value="4-DIPHOSPHOCYTIDYL-2-C-METHYL-D-ERYTHRITOL KINASE, CHLOROPLASTIC"/>
    <property type="match status" value="1"/>
</dbReference>
<keyword evidence="7" id="KW-1185">Reference proteome</keyword>
<evidence type="ECO:0000256" key="2">
    <source>
        <dbReference type="ARBA" id="ARBA00022741"/>
    </source>
</evidence>